<dbReference type="InterPro" id="IPR011761">
    <property type="entry name" value="ATP-grasp"/>
</dbReference>
<evidence type="ECO:0000256" key="4">
    <source>
        <dbReference type="ARBA" id="ARBA00022840"/>
    </source>
</evidence>
<keyword evidence="3" id="KW-0658">Purine biosynthesis</keyword>
<dbReference type="PANTHER" id="PTHR43585">
    <property type="entry name" value="FUMIPYRROLE BIOSYNTHESIS PROTEIN C"/>
    <property type="match status" value="1"/>
</dbReference>
<dbReference type="GO" id="GO:0016874">
    <property type="term" value="F:ligase activity"/>
    <property type="evidence" value="ECO:0007669"/>
    <property type="project" value="UniProtKB-KW"/>
</dbReference>
<dbReference type="GO" id="GO:0046872">
    <property type="term" value="F:metal ion binding"/>
    <property type="evidence" value="ECO:0007669"/>
    <property type="project" value="InterPro"/>
</dbReference>
<dbReference type="Gene3D" id="3.30.1490.20">
    <property type="entry name" value="ATP-grasp fold, A domain"/>
    <property type="match status" value="1"/>
</dbReference>
<dbReference type="InterPro" id="IPR052032">
    <property type="entry name" value="ATP-dep_AA_Ligase"/>
</dbReference>
<dbReference type="InterPro" id="IPR013815">
    <property type="entry name" value="ATP_grasp_subdomain_1"/>
</dbReference>
<dbReference type="GO" id="GO:0005524">
    <property type="term" value="F:ATP binding"/>
    <property type="evidence" value="ECO:0007669"/>
    <property type="project" value="UniProtKB-UniRule"/>
</dbReference>
<evidence type="ECO:0000313" key="8">
    <source>
        <dbReference type="Proteomes" id="UP000292564"/>
    </source>
</evidence>
<dbReference type="GO" id="GO:0006164">
    <property type="term" value="P:purine nucleotide biosynthetic process"/>
    <property type="evidence" value="ECO:0007669"/>
    <property type="project" value="UniProtKB-KW"/>
</dbReference>
<evidence type="ECO:0000256" key="2">
    <source>
        <dbReference type="ARBA" id="ARBA00022741"/>
    </source>
</evidence>
<dbReference type="Proteomes" id="UP000292564">
    <property type="component" value="Unassembled WGS sequence"/>
</dbReference>
<keyword evidence="8" id="KW-1185">Reference proteome</keyword>
<accession>A0A4Q7ZL21</accession>
<dbReference type="Gene3D" id="3.30.470.20">
    <property type="entry name" value="ATP-grasp fold, B domain"/>
    <property type="match status" value="1"/>
</dbReference>
<evidence type="ECO:0000256" key="3">
    <source>
        <dbReference type="ARBA" id="ARBA00022755"/>
    </source>
</evidence>
<evidence type="ECO:0000259" key="6">
    <source>
        <dbReference type="PROSITE" id="PS50975"/>
    </source>
</evidence>
<sequence>MTVRQRVVVLHSRQPITTDLAASFPAEEFDVVVLTDAVDGPVIREGTPGTSPETLRLPRDRWSEQVRTWAGGVPQVITNDEYCLTACAGLRDELGLPARHPVQLDGYLDKVRMKRVLHAAGVAVPRFTAFEPVVTDDRDTVRRLLDEVGVPAVAKPRQEANSRGVSVLRTADELSDWLTRHAGQAGWQLDAFVDGTLHHVNALVRDGVVYPVMAGTYLGPLLGVSVGRTLGGRTIPATDPLADAAHELNRRVVAALGGAGAFVVHTEFARTASGELLVLEVAARAPGALLPSMALKHAGVELEEANLRLQAGLATPTPEPTGVQAAWLWPAVMPGRRYAGAPPFAGAHDVHVRAVGRNGNTGDEGAIGASVLLWNADDTLLSADVTLGTEAVWFA</sequence>
<protein>
    <submittedName>
        <fullName evidence="7">ATP-grasp domain-containing protein</fullName>
    </submittedName>
</protein>
<evidence type="ECO:0000256" key="1">
    <source>
        <dbReference type="ARBA" id="ARBA00022598"/>
    </source>
</evidence>
<dbReference type="RefSeq" id="WP_165449520.1">
    <property type="nucleotide sequence ID" value="NZ_SHKY01000001.1"/>
</dbReference>
<organism evidence="7 8">
    <name type="scientific">Krasilnikovia cinnamomea</name>
    <dbReference type="NCBI Taxonomy" id="349313"/>
    <lineage>
        <taxon>Bacteria</taxon>
        <taxon>Bacillati</taxon>
        <taxon>Actinomycetota</taxon>
        <taxon>Actinomycetes</taxon>
        <taxon>Micromonosporales</taxon>
        <taxon>Micromonosporaceae</taxon>
        <taxon>Krasilnikovia</taxon>
    </lineage>
</organism>
<dbReference type="AlphaFoldDB" id="A0A4Q7ZL21"/>
<keyword evidence="2 5" id="KW-0547">Nucleotide-binding</keyword>
<dbReference type="InterPro" id="IPR003135">
    <property type="entry name" value="ATP-grasp_carboxylate-amine"/>
</dbReference>
<dbReference type="EMBL" id="SHKY01000001">
    <property type="protein sequence ID" value="RZU51650.1"/>
    <property type="molecule type" value="Genomic_DNA"/>
</dbReference>
<keyword evidence="4 5" id="KW-0067">ATP-binding</keyword>
<dbReference type="SUPFAM" id="SSF56059">
    <property type="entry name" value="Glutathione synthetase ATP-binding domain-like"/>
    <property type="match status" value="1"/>
</dbReference>
<dbReference type="PROSITE" id="PS50975">
    <property type="entry name" value="ATP_GRASP"/>
    <property type="match status" value="1"/>
</dbReference>
<gene>
    <name evidence="7" type="ORF">EV385_3483</name>
</gene>
<keyword evidence="1" id="KW-0436">Ligase</keyword>
<reference evidence="7 8" key="1">
    <citation type="submission" date="2019-02" db="EMBL/GenBank/DDBJ databases">
        <title>Sequencing the genomes of 1000 actinobacteria strains.</title>
        <authorList>
            <person name="Klenk H.-P."/>
        </authorList>
    </citation>
    <scope>NUCLEOTIDE SEQUENCE [LARGE SCALE GENOMIC DNA]</scope>
    <source>
        <strain evidence="7 8">DSM 45162</strain>
    </source>
</reference>
<dbReference type="Pfam" id="PF02222">
    <property type="entry name" value="ATP-grasp"/>
    <property type="match status" value="1"/>
</dbReference>
<dbReference type="PANTHER" id="PTHR43585:SF2">
    <property type="entry name" value="ATP-GRASP ENZYME FSQD"/>
    <property type="match status" value="1"/>
</dbReference>
<proteinExistence type="predicted"/>
<evidence type="ECO:0000256" key="5">
    <source>
        <dbReference type="PROSITE-ProRule" id="PRU00409"/>
    </source>
</evidence>
<name>A0A4Q7ZL21_9ACTN</name>
<feature type="domain" description="ATP-grasp" evidence="6">
    <location>
        <begin position="114"/>
        <end position="311"/>
    </location>
</feature>
<evidence type="ECO:0000313" key="7">
    <source>
        <dbReference type="EMBL" id="RZU51650.1"/>
    </source>
</evidence>
<comment type="caution">
    <text evidence="7">The sequence shown here is derived from an EMBL/GenBank/DDBJ whole genome shotgun (WGS) entry which is preliminary data.</text>
</comment>